<dbReference type="Pfam" id="PF07589">
    <property type="entry name" value="PEP-CTERM"/>
    <property type="match status" value="1"/>
</dbReference>
<dbReference type="NCBIfam" id="TIGR02595">
    <property type="entry name" value="PEP_CTERM"/>
    <property type="match status" value="1"/>
</dbReference>
<feature type="signal peptide" evidence="1">
    <location>
        <begin position="1"/>
        <end position="23"/>
    </location>
</feature>
<gene>
    <name evidence="3" type="ORF">HQ393_12745</name>
</gene>
<keyword evidence="4" id="KW-1185">Reference proteome</keyword>
<name>A0A7H9BL17_9NEIS</name>
<sequence>MMKKWTQSCLAIAILLASAVTHAAAYRVEVDTQSVSQQNGFIYFSLGSLLGSPAIDAQISQLTGWQSLGAIELQDGQVSGGLPSKLTLSSNSPSSFVAQGLTFGQKLSFVLNFGGDWQGTPSADGSSFVAQLLDQNYTSLLGNASGSIFQIDAVAHTPMQPELGLSTQVAPVPEPETYALMGLGLLALIARRKRHY</sequence>
<accession>A0A7H9BL17</accession>
<feature type="domain" description="Ice-binding protein C-terminal" evidence="2">
    <location>
        <begin position="171"/>
        <end position="193"/>
    </location>
</feature>
<evidence type="ECO:0000256" key="1">
    <source>
        <dbReference type="SAM" id="SignalP"/>
    </source>
</evidence>
<keyword evidence="1" id="KW-0732">Signal</keyword>
<dbReference type="Proteomes" id="UP000509597">
    <property type="component" value="Chromosome"/>
</dbReference>
<evidence type="ECO:0000313" key="4">
    <source>
        <dbReference type="Proteomes" id="UP000509597"/>
    </source>
</evidence>
<dbReference type="InterPro" id="IPR013424">
    <property type="entry name" value="Ice-binding_C"/>
</dbReference>
<dbReference type="EMBL" id="CP058627">
    <property type="protein sequence ID" value="QLG89036.1"/>
    <property type="molecule type" value="Genomic_DNA"/>
</dbReference>
<dbReference type="KEGG" id="chiz:HQ393_12745"/>
<feature type="chain" id="PRO_5028830979" evidence="1">
    <location>
        <begin position="24"/>
        <end position="196"/>
    </location>
</feature>
<dbReference type="AlphaFoldDB" id="A0A7H9BL17"/>
<organism evidence="3 4">
    <name type="scientific">Chitinibacter bivalviorum</name>
    <dbReference type="NCBI Taxonomy" id="2739434"/>
    <lineage>
        <taxon>Bacteria</taxon>
        <taxon>Pseudomonadati</taxon>
        <taxon>Pseudomonadota</taxon>
        <taxon>Betaproteobacteria</taxon>
        <taxon>Neisseriales</taxon>
        <taxon>Chitinibacteraceae</taxon>
        <taxon>Chitinibacter</taxon>
    </lineage>
</organism>
<evidence type="ECO:0000259" key="2">
    <source>
        <dbReference type="Pfam" id="PF07589"/>
    </source>
</evidence>
<evidence type="ECO:0000313" key="3">
    <source>
        <dbReference type="EMBL" id="QLG89036.1"/>
    </source>
</evidence>
<dbReference type="RefSeq" id="WP_179355537.1">
    <property type="nucleotide sequence ID" value="NZ_CP058627.1"/>
</dbReference>
<proteinExistence type="predicted"/>
<dbReference type="NCBIfam" id="NF038129">
    <property type="entry name" value="PEP_NF038129"/>
    <property type="match status" value="1"/>
</dbReference>
<protein>
    <submittedName>
        <fullName evidence="3">NF038129 family PEP-CTERM protein</fullName>
    </submittedName>
</protein>
<reference evidence="3 4" key="1">
    <citation type="submission" date="2020-07" db="EMBL/GenBank/DDBJ databases">
        <title>Complete genome sequence of Chitinibacter sp. 2T18.</title>
        <authorList>
            <person name="Bae J.-W."/>
            <person name="Choi J.-W."/>
        </authorList>
    </citation>
    <scope>NUCLEOTIDE SEQUENCE [LARGE SCALE GENOMIC DNA]</scope>
    <source>
        <strain evidence="3 4">2T18</strain>
    </source>
</reference>